<dbReference type="EMBL" id="JAFHDT010000008">
    <property type="protein sequence ID" value="KAI7806870.1"/>
    <property type="molecule type" value="Genomic_DNA"/>
</dbReference>
<name>A0A9W7WRC0_TRIRA</name>
<accession>A0A9W7WRC0</accession>
<proteinExistence type="predicted"/>
<evidence type="ECO:0000313" key="3">
    <source>
        <dbReference type="Proteomes" id="UP001059041"/>
    </source>
</evidence>
<organism evidence="2 3">
    <name type="scientific">Triplophysa rosa</name>
    <name type="common">Cave loach</name>
    <dbReference type="NCBI Taxonomy" id="992332"/>
    <lineage>
        <taxon>Eukaryota</taxon>
        <taxon>Metazoa</taxon>
        <taxon>Chordata</taxon>
        <taxon>Craniata</taxon>
        <taxon>Vertebrata</taxon>
        <taxon>Euteleostomi</taxon>
        <taxon>Actinopterygii</taxon>
        <taxon>Neopterygii</taxon>
        <taxon>Teleostei</taxon>
        <taxon>Ostariophysi</taxon>
        <taxon>Cypriniformes</taxon>
        <taxon>Nemacheilidae</taxon>
        <taxon>Triplophysa</taxon>
    </lineage>
</organism>
<dbReference type="AlphaFoldDB" id="A0A9W7WRC0"/>
<evidence type="ECO:0000313" key="2">
    <source>
        <dbReference type="EMBL" id="KAI7806870.1"/>
    </source>
</evidence>
<sequence>MKFPALLLGFALVCCVIIAGYIHSKRKQEIHLNKQASFLNIKFRVTRDVLGEYQDQLSQSAVMLEKTKKEVNALTKELSGVKSLVEKKMKEVETCKGDQKQISDDVAATESEKKSDQNEFIRERLLWADEEATLKKKAIETSKLCAYIDKNSVEEPKVEQPKPQEPKVEQPKPEEPKVEQLKPQEPKVEQPKPEEPKPEQSKPEEPKAEPPKPEEPKAKEP</sequence>
<keyword evidence="3" id="KW-1185">Reference proteome</keyword>
<dbReference type="Proteomes" id="UP001059041">
    <property type="component" value="Linkage Group LG8"/>
</dbReference>
<reference evidence="2" key="1">
    <citation type="submission" date="2021-02" db="EMBL/GenBank/DDBJ databases">
        <title>Comparative genomics reveals that relaxation of natural selection precedes convergent phenotypic evolution of cavefish.</title>
        <authorList>
            <person name="Peng Z."/>
        </authorList>
    </citation>
    <scope>NUCLEOTIDE SEQUENCE</scope>
    <source>
        <tissue evidence="2">Muscle</tissue>
    </source>
</reference>
<comment type="caution">
    <text evidence="2">The sequence shown here is derived from an EMBL/GenBank/DDBJ whole genome shotgun (WGS) entry which is preliminary data.</text>
</comment>
<evidence type="ECO:0000256" key="1">
    <source>
        <dbReference type="SAM" id="MobiDB-lite"/>
    </source>
</evidence>
<feature type="region of interest" description="Disordered" evidence="1">
    <location>
        <begin position="152"/>
        <end position="221"/>
    </location>
</feature>
<feature type="region of interest" description="Disordered" evidence="1">
    <location>
        <begin position="97"/>
        <end position="117"/>
    </location>
</feature>
<protein>
    <submittedName>
        <fullName evidence="2">Uncharacterized protein</fullName>
    </submittedName>
</protein>
<gene>
    <name evidence="2" type="ORF">IRJ41_013440</name>
</gene>